<reference evidence="5" key="1">
    <citation type="submission" date="2021-01" db="EMBL/GenBank/DDBJ databases">
        <authorList>
            <person name="Corre E."/>
            <person name="Pelletier E."/>
            <person name="Niang G."/>
            <person name="Scheremetjew M."/>
            <person name="Finn R."/>
            <person name="Kale V."/>
            <person name="Holt S."/>
            <person name="Cochrane G."/>
            <person name="Meng A."/>
            <person name="Brown T."/>
            <person name="Cohen L."/>
        </authorList>
    </citation>
    <scope>NUCLEOTIDE SEQUENCE</scope>
    <source>
        <strain evidence="5">SAG 63-3</strain>
    </source>
</reference>
<evidence type="ECO:0000313" key="5">
    <source>
        <dbReference type="EMBL" id="CAD8787177.1"/>
    </source>
</evidence>
<evidence type="ECO:0000256" key="2">
    <source>
        <dbReference type="ARBA" id="ARBA00022448"/>
    </source>
</evidence>
<keyword evidence="2 4" id="KW-0813">Transport</keyword>
<dbReference type="GO" id="GO:0006886">
    <property type="term" value="P:intracellular protein transport"/>
    <property type="evidence" value="ECO:0007669"/>
    <property type="project" value="UniProtKB-UniRule"/>
</dbReference>
<comment type="function">
    <text evidence="4">Required for vesicular transport between the endoplasmic reticulum and the Golgi apparatus.</text>
</comment>
<dbReference type="Pfam" id="PF14938">
    <property type="entry name" value="SNAP"/>
    <property type="match status" value="1"/>
</dbReference>
<dbReference type="GO" id="GO:0005774">
    <property type="term" value="C:vacuolar membrane"/>
    <property type="evidence" value="ECO:0007669"/>
    <property type="project" value="TreeGrafter"/>
</dbReference>
<accession>A0A7S0VHJ8</accession>
<evidence type="ECO:0000256" key="1">
    <source>
        <dbReference type="ARBA" id="ARBA00010050"/>
    </source>
</evidence>
<proteinExistence type="inferred from homology"/>
<dbReference type="CDD" id="cd15832">
    <property type="entry name" value="SNAP"/>
    <property type="match status" value="1"/>
</dbReference>
<dbReference type="SMART" id="SM00028">
    <property type="entry name" value="TPR"/>
    <property type="match status" value="3"/>
</dbReference>
<dbReference type="InterPro" id="IPR019734">
    <property type="entry name" value="TPR_rpt"/>
</dbReference>
<sequence length="299" mass="33517">MGDFIAKADDFKKQAEKKSKTVFGGMFGNKFEEAAELFEKAANNYKLGKSFGDAADTYEKLGDIYMKLDSKYEAATAYVEAAKCAAKSNNQRATSLLQKAVSLYTDMGRLNMAARQLREIGEQNEKQGLKDEAIQFYIQAADLFETENSNAEASKCKLKVAEFYADLGQFRKSAELFEEAAERAVESNLLKFSSRGYLLNAGICLLNVLGVEAMDKKMDRYRDIDLQFSGSREEKLLENLVDAFRNQDEAIFATSLAEFDSITRLDAWKTRILLAAKKRLQDMELGVGSHDDADEDSML</sequence>
<evidence type="ECO:0000256" key="3">
    <source>
        <dbReference type="ARBA" id="ARBA00022927"/>
    </source>
</evidence>
<gene>
    <name evidence="5" type="ORF">PPAR00522_LOCUS18841</name>
</gene>
<organism evidence="5">
    <name type="scientific">Polytomella parva</name>
    <dbReference type="NCBI Taxonomy" id="51329"/>
    <lineage>
        <taxon>Eukaryota</taxon>
        <taxon>Viridiplantae</taxon>
        <taxon>Chlorophyta</taxon>
        <taxon>core chlorophytes</taxon>
        <taxon>Chlorophyceae</taxon>
        <taxon>CS clade</taxon>
        <taxon>Chlamydomonadales</taxon>
        <taxon>Chlamydomonadaceae</taxon>
        <taxon>Polytomella</taxon>
    </lineage>
</organism>
<dbReference type="GO" id="GO:0005483">
    <property type="term" value="F:soluble NSF attachment protein activity"/>
    <property type="evidence" value="ECO:0007669"/>
    <property type="project" value="TreeGrafter"/>
</dbReference>
<dbReference type="GO" id="GO:0019905">
    <property type="term" value="F:syntaxin binding"/>
    <property type="evidence" value="ECO:0007669"/>
    <property type="project" value="TreeGrafter"/>
</dbReference>
<keyword evidence="4" id="KW-0472">Membrane</keyword>
<keyword evidence="3 4" id="KW-0653">Protein transport</keyword>
<dbReference type="Gene3D" id="1.25.40.10">
    <property type="entry name" value="Tetratricopeptide repeat domain"/>
    <property type="match status" value="1"/>
</dbReference>
<evidence type="ECO:0000256" key="4">
    <source>
        <dbReference type="RuleBase" id="RU367013"/>
    </source>
</evidence>
<dbReference type="AlphaFoldDB" id="A0A7S0VHJ8"/>
<dbReference type="GO" id="GO:0035494">
    <property type="term" value="P:SNARE complex disassembly"/>
    <property type="evidence" value="ECO:0007669"/>
    <property type="project" value="TreeGrafter"/>
</dbReference>
<dbReference type="EMBL" id="HBFM01029032">
    <property type="protein sequence ID" value="CAD8787177.1"/>
    <property type="molecule type" value="Transcribed_RNA"/>
</dbReference>
<protein>
    <submittedName>
        <fullName evidence="5">Uncharacterized protein</fullName>
    </submittedName>
</protein>
<dbReference type="SUPFAM" id="SSF48452">
    <property type="entry name" value="TPR-like"/>
    <property type="match status" value="1"/>
</dbReference>
<comment type="similarity">
    <text evidence="1 4">Belongs to the SNAP family.</text>
</comment>
<comment type="subcellular location">
    <subcellularLocation>
        <location evidence="4">Membrane</location>
        <topology evidence="4">Peripheral membrane protein</topology>
    </subcellularLocation>
</comment>
<dbReference type="InterPro" id="IPR011990">
    <property type="entry name" value="TPR-like_helical_dom_sf"/>
</dbReference>
<dbReference type="InterPro" id="IPR000744">
    <property type="entry name" value="NSF_attach"/>
</dbReference>
<dbReference type="PANTHER" id="PTHR13768:SF8">
    <property type="entry name" value="ALPHA-SOLUBLE NSF ATTACHMENT PROTEIN"/>
    <property type="match status" value="1"/>
</dbReference>
<name>A0A7S0VHJ8_9CHLO</name>
<dbReference type="GO" id="GO:0031201">
    <property type="term" value="C:SNARE complex"/>
    <property type="evidence" value="ECO:0007669"/>
    <property type="project" value="TreeGrafter"/>
</dbReference>
<keyword evidence="4" id="KW-0931">ER-Golgi transport</keyword>
<dbReference type="PRINTS" id="PR00448">
    <property type="entry name" value="NSFATTACHMNT"/>
</dbReference>
<dbReference type="PANTHER" id="PTHR13768">
    <property type="entry name" value="SOLUBLE NSF ATTACHMENT PROTEIN SNAP"/>
    <property type="match status" value="1"/>
</dbReference>